<evidence type="ECO:0000313" key="3">
    <source>
        <dbReference type="Proteomes" id="UP000703269"/>
    </source>
</evidence>
<dbReference type="AlphaFoldDB" id="A0A9P3LMV1"/>
<dbReference type="EMBL" id="BPQB01000116">
    <property type="protein sequence ID" value="GJE99687.1"/>
    <property type="molecule type" value="Genomic_DNA"/>
</dbReference>
<proteinExistence type="predicted"/>
<feature type="region of interest" description="Disordered" evidence="1">
    <location>
        <begin position="1"/>
        <end position="55"/>
    </location>
</feature>
<gene>
    <name evidence="2" type="ORF">PsYK624_159580</name>
</gene>
<comment type="caution">
    <text evidence="2">The sequence shown here is derived from an EMBL/GenBank/DDBJ whole genome shotgun (WGS) entry which is preliminary data.</text>
</comment>
<organism evidence="2 3">
    <name type="scientific">Phanerochaete sordida</name>
    <dbReference type="NCBI Taxonomy" id="48140"/>
    <lineage>
        <taxon>Eukaryota</taxon>
        <taxon>Fungi</taxon>
        <taxon>Dikarya</taxon>
        <taxon>Basidiomycota</taxon>
        <taxon>Agaricomycotina</taxon>
        <taxon>Agaricomycetes</taxon>
        <taxon>Polyporales</taxon>
        <taxon>Phanerochaetaceae</taxon>
        <taxon>Phanerochaete</taxon>
    </lineage>
</organism>
<sequence>MCATATGSGIRRRLLRAEARGKAAKRVDDPSQQPPGTSHVAPRTRRKGQRRPFLSIRRTSWKSLEAVKLGPIADLPVLGDARPSASAHSRADKHEIVVRWQRALSRGLAQTTSSTSWNKV</sequence>
<evidence type="ECO:0000313" key="2">
    <source>
        <dbReference type="EMBL" id="GJE99687.1"/>
    </source>
</evidence>
<reference evidence="2 3" key="1">
    <citation type="submission" date="2021-08" db="EMBL/GenBank/DDBJ databases">
        <title>Draft Genome Sequence of Phanerochaete sordida strain YK-624.</title>
        <authorList>
            <person name="Mori T."/>
            <person name="Dohra H."/>
            <person name="Suzuki T."/>
            <person name="Kawagishi H."/>
            <person name="Hirai H."/>
        </authorList>
    </citation>
    <scope>NUCLEOTIDE SEQUENCE [LARGE SCALE GENOMIC DNA]</scope>
    <source>
        <strain evidence="2 3">YK-624</strain>
    </source>
</reference>
<keyword evidence="3" id="KW-1185">Reference proteome</keyword>
<evidence type="ECO:0000256" key="1">
    <source>
        <dbReference type="SAM" id="MobiDB-lite"/>
    </source>
</evidence>
<feature type="compositionally biased region" description="Basic and acidic residues" evidence="1">
    <location>
        <begin position="15"/>
        <end position="29"/>
    </location>
</feature>
<dbReference type="Proteomes" id="UP000703269">
    <property type="component" value="Unassembled WGS sequence"/>
</dbReference>
<protein>
    <submittedName>
        <fullName evidence="2">Uncharacterized protein</fullName>
    </submittedName>
</protein>
<name>A0A9P3LMV1_9APHY</name>
<accession>A0A9P3LMV1</accession>